<keyword evidence="2" id="KW-1133">Transmembrane helix</keyword>
<dbReference type="InterPro" id="IPR036514">
    <property type="entry name" value="SGNH_hydro_sf"/>
</dbReference>
<dbReference type="AlphaFoldDB" id="A0A176Q976"/>
<dbReference type="Proteomes" id="UP000076976">
    <property type="component" value="Unassembled WGS sequence"/>
</dbReference>
<dbReference type="RefSeq" id="WP_068277947.1">
    <property type="nucleotide sequence ID" value="NZ_LQZG01000005.1"/>
</dbReference>
<evidence type="ECO:0000256" key="1">
    <source>
        <dbReference type="SAM" id="MobiDB-lite"/>
    </source>
</evidence>
<keyword evidence="4" id="KW-1185">Reference proteome</keyword>
<feature type="compositionally biased region" description="Low complexity" evidence="1">
    <location>
        <begin position="299"/>
        <end position="315"/>
    </location>
</feature>
<proteinExistence type="predicted"/>
<feature type="region of interest" description="Disordered" evidence="1">
    <location>
        <begin position="270"/>
        <end position="394"/>
    </location>
</feature>
<dbReference type="Gene3D" id="3.40.50.1110">
    <property type="entry name" value="SGNH hydrolase"/>
    <property type="match status" value="1"/>
</dbReference>
<evidence type="ECO:0000313" key="4">
    <source>
        <dbReference type="Proteomes" id="UP000076976"/>
    </source>
</evidence>
<keyword evidence="2" id="KW-0812">Transmembrane</keyword>
<dbReference type="SUPFAM" id="SSF52266">
    <property type="entry name" value="SGNH hydrolase"/>
    <property type="match status" value="1"/>
</dbReference>
<feature type="region of interest" description="Disordered" evidence="1">
    <location>
        <begin position="33"/>
        <end position="72"/>
    </location>
</feature>
<sequence>MRRARLTGIIVGLVVVLLNIGIVVGIVVGLEGTPTTRDSSSSSSSIDPAPTTSGTQSEQSMPSPREVLARRQEPSVVVLGSDEGVGETGWVDRLGSVVVDRGRTVEYARLSPDDPTKYAGAVRSGDGRRLGLRNASVSGSSLSYAKNRSAFLVPKDADVVLISYQPARTKGLSGQLSALVRAVESQAPKAVVALVVGPDQGTPSYAQVRAAQRRWASRQGIPSVDIGKAFDSAQGALLLDPASQSGLTSTGADVWAQAVADFLLGRVAASPPPASSLTPEATESDPISSSITTPPPTSEPVTTDAPPPVVTSTPAPTVPAPVYPGPVDPGPVDPGPVDPTTDPQPSSTGSDPTSTSSDGGEPSSSSDAEESSSTDESPTSLSESTADISDTATM</sequence>
<feature type="transmembrane region" description="Helical" evidence="2">
    <location>
        <begin position="7"/>
        <end position="30"/>
    </location>
</feature>
<comment type="caution">
    <text evidence="3">The sequence shown here is derived from an EMBL/GenBank/DDBJ whole genome shotgun (WGS) entry which is preliminary data.</text>
</comment>
<dbReference type="STRING" id="262209.AWH69_15225"/>
<reference evidence="3 4" key="1">
    <citation type="submission" date="2016-01" db="EMBL/GenBank/DDBJ databases">
        <title>Janibacter melonis strain CD11_4 genome sequencing and assembly.</title>
        <authorList>
            <person name="Nair G.R."/>
            <person name="Kaur G."/>
            <person name="Chander A.M."/>
            <person name="Mayilraj S."/>
        </authorList>
    </citation>
    <scope>NUCLEOTIDE SEQUENCE [LARGE SCALE GENOMIC DNA]</scope>
    <source>
        <strain evidence="3 4">CD11-4</strain>
    </source>
</reference>
<feature type="compositionally biased region" description="Low complexity" evidence="1">
    <location>
        <begin position="374"/>
        <end position="385"/>
    </location>
</feature>
<organism evidence="3 4">
    <name type="scientific">Janibacter melonis</name>
    <dbReference type="NCBI Taxonomy" id="262209"/>
    <lineage>
        <taxon>Bacteria</taxon>
        <taxon>Bacillati</taxon>
        <taxon>Actinomycetota</taxon>
        <taxon>Actinomycetes</taxon>
        <taxon>Micrococcales</taxon>
        <taxon>Intrasporangiaceae</taxon>
        <taxon>Janibacter</taxon>
    </lineage>
</organism>
<dbReference type="EMBL" id="LQZG01000005">
    <property type="protein sequence ID" value="OAB86241.1"/>
    <property type="molecule type" value="Genomic_DNA"/>
</dbReference>
<feature type="compositionally biased region" description="Pro residues" evidence="1">
    <location>
        <begin position="316"/>
        <end position="337"/>
    </location>
</feature>
<gene>
    <name evidence="3" type="ORF">AWH69_15225</name>
</gene>
<dbReference type="CDD" id="cd00229">
    <property type="entry name" value="SGNH_hydrolase"/>
    <property type="match status" value="1"/>
</dbReference>
<protein>
    <submittedName>
        <fullName evidence="3">Uncharacterized protein</fullName>
    </submittedName>
</protein>
<evidence type="ECO:0000313" key="3">
    <source>
        <dbReference type="EMBL" id="OAB86241.1"/>
    </source>
</evidence>
<feature type="compositionally biased region" description="Low complexity" evidence="1">
    <location>
        <begin position="338"/>
        <end position="366"/>
    </location>
</feature>
<feature type="compositionally biased region" description="Polar residues" evidence="1">
    <location>
        <begin position="50"/>
        <end position="62"/>
    </location>
</feature>
<name>A0A176Q976_9MICO</name>
<accession>A0A176Q976</accession>
<evidence type="ECO:0000256" key="2">
    <source>
        <dbReference type="SAM" id="Phobius"/>
    </source>
</evidence>
<keyword evidence="2" id="KW-0472">Membrane</keyword>